<dbReference type="STRING" id="131310.A0A0N4ZHF2"/>
<keyword evidence="12 16" id="KW-0472">Membrane</keyword>
<dbReference type="GO" id="GO:0005789">
    <property type="term" value="C:endoplasmic reticulum membrane"/>
    <property type="evidence" value="ECO:0007669"/>
    <property type="project" value="UniProtKB-SubCell"/>
</dbReference>
<feature type="region of interest" description="Disordered" evidence="15">
    <location>
        <begin position="339"/>
        <end position="406"/>
    </location>
</feature>
<feature type="compositionally biased region" description="Polar residues" evidence="15">
    <location>
        <begin position="40"/>
        <end position="49"/>
    </location>
</feature>
<evidence type="ECO:0000256" key="8">
    <source>
        <dbReference type="ARBA" id="ARBA00022824"/>
    </source>
</evidence>
<keyword evidence="17" id="KW-1185">Reference proteome</keyword>
<evidence type="ECO:0000256" key="13">
    <source>
        <dbReference type="ARBA" id="ARBA00031116"/>
    </source>
</evidence>
<evidence type="ECO:0000256" key="14">
    <source>
        <dbReference type="SAM" id="Coils"/>
    </source>
</evidence>
<reference evidence="18" key="1">
    <citation type="submission" date="2017-02" db="UniProtKB">
        <authorList>
            <consortium name="WormBaseParasite"/>
        </authorList>
    </citation>
    <scope>IDENTIFICATION</scope>
</reference>
<keyword evidence="4" id="KW-0813">Transport</keyword>
<keyword evidence="14" id="KW-0175">Coiled coil</keyword>
<feature type="compositionally biased region" description="Basic residues" evidence="15">
    <location>
        <begin position="353"/>
        <end position="363"/>
    </location>
</feature>
<evidence type="ECO:0000256" key="16">
    <source>
        <dbReference type="SAM" id="Phobius"/>
    </source>
</evidence>
<dbReference type="PANTHER" id="PTHR15929:SF0">
    <property type="entry name" value="STORE-OPERATED CALCIUM ENTRY-ASSOCIATED REGULATORY FACTOR"/>
    <property type="match status" value="1"/>
</dbReference>
<keyword evidence="6 16" id="KW-0812">Transmembrane</keyword>
<name>A0A0N4ZHF2_PARTI</name>
<protein>
    <recommendedName>
        <fullName evidence="3">Store-operated calcium entry-associated regulatory factor</fullName>
    </recommendedName>
    <alternativeName>
        <fullName evidence="13">Transmembrane protein 66</fullName>
    </alternativeName>
</protein>
<feature type="compositionally biased region" description="Polar residues" evidence="15">
    <location>
        <begin position="438"/>
        <end position="448"/>
    </location>
</feature>
<feature type="region of interest" description="Disordered" evidence="15">
    <location>
        <begin position="620"/>
        <end position="663"/>
    </location>
</feature>
<dbReference type="PANTHER" id="PTHR15929">
    <property type="entry name" value="STORE-OPERATED CALCIUM ENTRY-ASSOCIATED REGULATORY FACTOR"/>
    <property type="match status" value="1"/>
</dbReference>
<feature type="compositionally biased region" description="Low complexity" evidence="15">
    <location>
        <begin position="805"/>
        <end position="814"/>
    </location>
</feature>
<feature type="compositionally biased region" description="Polar residues" evidence="15">
    <location>
        <begin position="392"/>
        <end position="401"/>
    </location>
</feature>
<keyword evidence="8" id="KW-0256">Endoplasmic reticulum</keyword>
<dbReference type="GO" id="GO:2001256">
    <property type="term" value="P:regulation of store-operated calcium entry"/>
    <property type="evidence" value="ECO:0007669"/>
    <property type="project" value="InterPro"/>
</dbReference>
<dbReference type="Pfam" id="PF06682">
    <property type="entry name" value="SARAF"/>
    <property type="match status" value="1"/>
</dbReference>
<feature type="compositionally biased region" description="Basic and acidic residues" evidence="15">
    <location>
        <begin position="381"/>
        <end position="391"/>
    </location>
</feature>
<proteinExistence type="inferred from homology"/>
<keyword evidence="7" id="KW-0732">Signal</keyword>
<keyword evidence="9" id="KW-0106">Calcium</keyword>
<sequence>MAEDLTCREDIPASLFDDIDNAKIPEKRNTNPGNPIIMTPTINSSSGTPNVIRFQPESRLSYTRNNEGNYASYRKPAFSHMTRHGAIPPVVMPRTIPRDSGSENGLELRPSQIQQSSTNFSSGIKSLGNSTAPFFPPKREFDSRQVVSRSVSGGMTLQNPMQLSGQHYSTLIPPASKVYKTVNDSQGRTLARVTMPSLNRLSHVNSSQITRTVIPVRTPVAPPINRPNILRATKIQATAARTLQQKNLLTSDNNTNGSDLKNDNKLDVKSKDVKNGVVNLITATPTVIVPCGTTVLQGATQPTIRKRGRKQEILKDDNYSIGPPVANIVVANPIIAKPVINTTPNSNETEPKTRRRGGGRKKKLEIENNNSNEPPKKRGRQKDSTIAKKNETQNQPSTNAGLEQISVDVTKAQTKDERIQESIDALFSSPVPNFLDSFNTSGNNSINNEVGKKGKGTKSPRIPRAPKAPKEEKPPKEPKPTKATKDTKKGKDAKLSEETKTTPKGGRGRKNVTEGTTANKVVQVIQETSDKKVSNNKDAQKQKDSKLKSNVIATESNIKKRLNEINSQNKLKDNTRASNMRVLQLLEEHKKSELVKTMNKDSEENGNKVNLKKGKIVTLPSTSPIKGVSRGDKNNKNDIPISNSNTNKDTIDENSSKNTSVSGKSVRFNNELMYLNMSSKPTKKFSLPESSKGGILKNKSALSELLQKLLAYSSKKNNPTSGSTRSLLSENPLSSLSQENFSVFFNKNPGAVSVGNTTIDIPLDKSMPFIPQLRPIPKESPDKNISSTESQDKDPSNEPDKDKLSPSLSSKPRGPIIPPPAVAGPSGVKTAPYIPPTKDTLKKDGLKKDTATLTSNEGSKLNILKIDSCKQNSSDLNGSKIDSGKLNIIEKNTPLINVANIDLANTDISKINISNLEGRKINVCNTNDEQSDATKLTQNENKLTKNNLTAEDLKKVGITPKHIIQALVKEILKRNISERQFYLKALQIYNTLDETERSAVKVLSNFLTQTNNETVKQDPKYIEEMKAKIAQKEKEIADLENKDIKAKQSKLLQQMRKQKILNMSKVKAKKKEIKITKKNKNIDKTINKLGINKKTNNIISKNKEKKSTDVTNNKDTLFSEFRNEVVDDIMKNSFPLIPKSKKKVLLKNFPTVQLSQINEEEKIKPNLSKRFLKKRNNIRLEEIKHRKLVASKEEEASLVPANNTLQTTQNNSLFRHKRLDMNYDTSYGIKPYSVAEAKFIKKYKLSEAFKYIDSSQVKRLMLDFFKKIDSPIKYSRKAFLHQLLKNRKPGGNSKAAIKASKLIIKHINENLAKPIEKPFDLLERCEILRSNHGIMKSVFKPFNIFSEKKRKYLKTPSITQFLTNSKLIHGLAWNHIGALHPERKQGLIEDIKKLKKIMPINQHLINLYEEHVLVGFEHYKPVPSTYYKAVYPILHPEVTKLFTLVDEDIKPNISKVYNKKGRCFNVPGEDFFYSHGSIKERKTPVYPQLNEFMSPILGIKLDEDFSKLENKVQSLLNDDTFKKIADMSDEEVNKVYELNKRSFEGPWLHNTWGNLAHWGEVVAGASVKADFAEADTINTWLDSYVKYLSFNKNVYSTGRRTDPQLQLQHVGGDAHEKEELEFAQCNQIGYDVLGPVFRCYDKDNKILEVSHFLISCEGYDDADDEYILEGSCVLKYTLGKVSPKNIDNNENEIGLWLFFGFVAVMLIISFLNRRQNNDNENNQGTINDDNDIVNAENTRFGGRPDTDPFRRRRVINNHITDGYDESDTMEWSSVGQSSNR</sequence>
<feature type="region of interest" description="Disordered" evidence="15">
    <location>
        <begin position="246"/>
        <end position="265"/>
    </location>
</feature>
<evidence type="ECO:0000313" key="18">
    <source>
        <dbReference type="WBParaSite" id="PTRK_0000735000.1"/>
    </source>
</evidence>
<feature type="region of interest" description="Disordered" evidence="15">
    <location>
        <begin position="1718"/>
        <end position="1747"/>
    </location>
</feature>
<feature type="region of interest" description="Disordered" evidence="15">
    <location>
        <begin position="763"/>
        <end position="846"/>
    </location>
</feature>
<feature type="compositionally biased region" description="Polar residues" evidence="15">
    <location>
        <begin position="246"/>
        <end position="259"/>
    </location>
</feature>
<dbReference type="Proteomes" id="UP000038045">
    <property type="component" value="Unplaced"/>
</dbReference>
<evidence type="ECO:0000256" key="4">
    <source>
        <dbReference type="ARBA" id="ARBA00022448"/>
    </source>
</evidence>
<accession>A0A0N4ZHF2</accession>
<evidence type="ECO:0000256" key="1">
    <source>
        <dbReference type="ARBA" id="ARBA00004115"/>
    </source>
</evidence>
<keyword evidence="5" id="KW-0109">Calcium transport</keyword>
<feature type="region of interest" description="Disordered" evidence="15">
    <location>
        <begin position="438"/>
        <end position="550"/>
    </location>
</feature>
<evidence type="ECO:0000256" key="6">
    <source>
        <dbReference type="ARBA" id="ARBA00022692"/>
    </source>
</evidence>
<evidence type="ECO:0000256" key="10">
    <source>
        <dbReference type="ARBA" id="ARBA00022989"/>
    </source>
</evidence>
<dbReference type="GO" id="GO:0006816">
    <property type="term" value="P:calcium ion transport"/>
    <property type="evidence" value="ECO:0007669"/>
    <property type="project" value="UniProtKB-KW"/>
</dbReference>
<dbReference type="InterPro" id="IPR009567">
    <property type="entry name" value="SARAF"/>
</dbReference>
<feature type="compositionally biased region" description="Basic and acidic residues" evidence="15">
    <location>
        <begin position="528"/>
        <end position="547"/>
    </location>
</feature>
<comment type="subcellular location">
    <subcellularLocation>
        <location evidence="1">Endoplasmic reticulum membrane</location>
        <topology evidence="1">Single-pass type I membrane protein</topology>
    </subcellularLocation>
</comment>
<feature type="region of interest" description="Disordered" evidence="15">
    <location>
        <begin position="99"/>
        <end position="120"/>
    </location>
</feature>
<feature type="compositionally biased region" description="Basic and acidic residues" evidence="15">
    <location>
        <begin position="790"/>
        <end position="804"/>
    </location>
</feature>
<evidence type="ECO:0000313" key="17">
    <source>
        <dbReference type="Proteomes" id="UP000038045"/>
    </source>
</evidence>
<feature type="region of interest" description="Disordered" evidence="15">
    <location>
        <begin position="24"/>
        <end position="51"/>
    </location>
</feature>
<evidence type="ECO:0000256" key="7">
    <source>
        <dbReference type="ARBA" id="ARBA00022729"/>
    </source>
</evidence>
<dbReference type="WBParaSite" id="PTRK_0000735000.1">
    <property type="protein sequence ID" value="PTRK_0000735000.1"/>
    <property type="gene ID" value="PTRK_0000735000"/>
</dbReference>
<feature type="compositionally biased region" description="Basic and acidic residues" evidence="15">
    <location>
        <begin position="468"/>
        <end position="501"/>
    </location>
</feature>
<feature type="transmembrane region" description="Helical" evidence="16">
    <location>
        <begin position="1693"/>
        <end position="1711"/>
    </location>
</feature>
<evidence type="ECO:0000256" key="12">
    <source>
        <dbReference type="ARBA" id="ARBA00023136"/>
    </source>
</evidence>
<feature type="coiled-coil region" evidence="14">
    <location>
        <begin position="1022"/>
        <end position="1049"/>
    </location>
</feature>
<feature type="compositionally biased region" description="Polar residues" evidence="15">
    <location>
        <begin position="111"/>
        <end position="120"/>
    </location>
</feature>
<evidence type="ECO:0000256" key="15">
    <source>
        <dbReference type="SAM" id="MobiDB-lite"/>
    </source>
</evidence>
<evidence type="ECO:0000256" key="5">
    <source>
        <dbReference type="ARBA" id="ARBA00022568"/>
    </source>
</evidence>
<evidence type="ECO:0000256" key="11">
    <source>
        <dbReference type="ARBA" id="ARBA00023065"/>
    </source>
</evidence>
<keyword evidence="10 16" id="KW-1133">Transmembrane helix</keyword>
<evidence type="ECO:0000256" key="9">
    <source>
        <dbReference type="ARBA" id="ARBA00022837"/>
    </source>
</evidence>
<keyword evidence="11" id="KW-0406">Ion transport</keyword>
<evidence type="ECO:0000256" key="3">
    <source>
        <dbReference type="ARBA" id="ARBA00016584"/>
    </source>
</evidence>
<organism evidence="17 18">
    <name type="scientific">Parastrongyloides trichosuri</name>
    <name type="common">Possum-specific nematode worm</name>
    <dbReference type="NCBI Taxonomy" id="131310"/>
    <lineage>
        <taxon>Eukaryota</taxon>
        <taxon>Metazoa</taxon>
        <taxon>Ecdysozoa</taxon>
        <taxon>Nematoda</taxon>
        <taxon>Chromadorea</taxon>
        <taxon>Rhabditida</taxon>
        <taxon>Tylenchina</taxon>
        <taxon>Panagrolaimomorpha</taxon>
        <taxon>Strongyloidoidea</taxon>
        <taxon>Strongyloididae</taxon>
        <taxon>Parastrongyloides</taxon>
    </lineage>
</organism>
<evidence type="ECO:0000256" key="2">
    <source>
        <dbReference type="ARBA" id="ARBA00006833"/>
    </source>
</evidence>
<comment type="similarity">
    <text evidence="2">Belongs to the SARAF family.</text>
</comment>